<dbReference type="RefSeq" id="WP_154481610.1">
    <property type="nucleotide sequence ID" value="NZ_VUNF01000019.1"/>
</dbReference>
<name>A0A6I2TZM7_9BACT</name>
<evidence type="ECO:0000313" key="2">
    <source>
        <dbReference type="Proteomes" id="UP000450161"/>
    </source>
</evidence>
<organism evidence="1 2">
    <name type="scientific">Segatella copri</name>
    <dbReference type="NCBI Taxonomy" id="165179"/>
    <lineage>
        <taxon>Bacteria</taxon>
        <taxon>Pseudomonadati</taxon>
        <taxon>Bacteroidota</taxon>
        <taxon>Bacteroidia</taxon>
        <taxon>Bacteroidales</taxon>
        <taxon>Prevotellaceae</taxon>
        <taxon>Segatella</taxon>
    </lineage>
</organism>
<evidence type="ECO:0008006" key="3">
    <source>
        <dbReference type="Google" id="ProtNLM"/>
    </source>
</evidence>
<gene>
    <name evidence="1" type="ORF">FYJ72_10135</name>
</gene>
<protein>
    <recommendedName>
        <fullName evidence="3">DUF2442 domain-containing protein</fullName>
    </recommendedName>
</protein>
<proteinExistence type="predicted"/>
<reference evidence="1 2" key="1">
    <citation type="submission" date="2019-08" db="EMBL/GenBank/DDBJ databases">
        <title>In-depth cultivation of the pig gut microbiome towards novel bacterial diversity and tailored functional studies.</title>
        <authorList>
            <person name="Wylensek D."/>
            <person name="Hitch T.C.A."/>
            <person name="Clavel T."/>
        </authorList>
    </citation>
    <scope>NUCLEOTIDE SEQUENCE [LARGE SCALE GENOMIC DNA]</scope>
    <source>
        <strain evidence="1 2">LKV-178-WT-2C</strain>
    </source>
</reference>
<dbReference type="Gene3D" id="3.30.2020.40">
    <property type="entry name" value="Uncharacterised protein PF10387, DUF2442"/>
    <property type="match status" value="1"/>
</dbReference>
<dbReference type="AlphaFoldDB" id="A0A6I2TZM7"/>
<evidence type="ECO:0000313" key="1">
    <source>
        <dbReference type="EMBL" id="MST78027.1"/>
    </source>
</evidence>
<dbReference type="EMBL" id="VUNF01000019">
    <property type="protein sequence ID" value="MST78027.1"/>
    <property type="molecule type" value="Genomic_DNA"/>
</dbReference>
<comment type="caution">
    <text evidence="1">The sequence shown here is derived from an EMBL/GenBank/DDBJ whole genome shotgun (WGS) entry which is preliminary data.</text>
</comment>
<accession>A0A6I2TZM7</accession>
<sequence length="79" mass="9216">MCKFKDTTLEIKKLDFGVKRGAMAVFLTDGREVVVPISMFPDVKSLSKKQREDYMIMDDQYFSFDASSKIYSVKDILRY</sequence>
<dbReference type="Proteomes" id="UP000450161">
    <property type="component" value="Unassembled WGS sequence"/>
</dbReference>